<dbReference type="Proteomes" id="UP000759443">
    <property type="component" value="Unassembled WGS sequence"/>
</dbReference>
<reference evidence="6 7" key="1">
    <citation type="submission" date="2021-03" db="EMBL/GenBank/DDBJ databases">
        <title>Genomic Encyclopedia of Type Strains, Phase IV (KMG-IV): sequencing the most valuable type-strain genomes for metagenomic binning, comparative biology and taxonomic classification.</title>
        <authorList>
            <person name="Goeker M."/>
        </authorList>
    </citation>
    <scope>NUCLEOTIDE SEQUENCE [LARGE SCALE GENOMIC DNA]</scope>
    <source>
        <strain evidence="6 7">DSM 21600</strain>
    </source>
</reference>
<dbReference type="Pfam" id="PF03466">
    <property type="entry name" value="LysR_substrate"/>
    <property type="match status" value="1"/>
</dbReference>
<proteinExistence type="inferred from homology"/>
<keyword evidence="3 6" id="KW-0238">DNA-binding</keyword>
<dbReference type="PANTHER" id="PTHR30537:SF3">
    <property type="entry name" value="TRANSCRIPTIONAL REGULATORY PROTEIN"/>
    <property type="match status" value="1"/>
</dbReference>
<sequence length="287" mass="30730">MGENAHIDWENYRCFLALARTGSLSAAARDLAIDHTTIGRRVAALEASLGLKLVERMPRAVRLTIEGRRIAELGQPAQEAMFAVQRVARGAARSLAGPVTITAPPAFATAVLVQLMPQLVARHPGLVPAVSGEIAAADLNRREADIALRLSRPDLPGLVIRKLRDVPFHFYAASGFALPEAEWPLIAGDGEMAAMPQQRWLADNLAGRRVVMTTNDVTSQAAAAETGIGVALLPDFAGSSRPGLQRLDSCLDTPVRELWLVIHPDLTRAPRIRAVADFLVEALAGPG</sequence>
<comment type="similarity">
    <text evidence="1">Belongs to the LysR transcriptional regulatory family.</text>
</comment>
<dbReference type="InterPro" id="IPR058163">
    <property type="entry name" value="LysR-type_TF_proteobact-type"/>
</dbReference>
<protein>
    <submittedName>
        <fullName evidence="6">DNA-binding transcriptional LysR family regulator</fullName>
    </submittedName>
</protein>
<dbReference type="GO" id="GO:0003677">
    <property type="term" value="F:DNA binding"/>
    <property type="evidence" value="ECO:0007669"/>
    <property type="project" value="UniProtKB-KW"/>
</dbReference>
<dbReference type="SUPFAM" id="SSF46785">
    <property type="entry name" value="Winged helix' DNA-binding domain"/>
    <property type="match status" value="1"/>
</dbReference>
<dbReference type="Gene3D" id="1.10.10.10">
    <property type="entry name" value="Winged helix-like DNA-binding domain superfamily/Winged helix DNA-binding domain"/>
    <property type="match status" value="1"/>
</dbReference>
<dbReference type="InterPro" id="IPR036388">
    <property type="entry name" value="WH-like_DNA-bd_sf"/>
</dbReference>
<evidence type="ECO:0000256" key="3">
    <source>
        <dbReference type="ARBA" id="ARBA00023125"/>
    </source>
</evidence>
<evidence type="ECO:0000256" key="2">
    <source>
        <dbReference type="ARBA" id="ARBA00023015"/>
    </source>
</evidence>
<keyword evidence="4" id="KW-0804">Transcription</keyword>
<dbReference type="EMBL" id="JAGGJU010000001">
    <property type="protein sequence ID" value="MBP1848628.1"/>
    <property type="molecule type" value="Genomic_DNA"/>
</dbReference>
<evidence type="ECO:0000256" key="4">
    <source>
        <dbReference type="ARBA" id="ARBA00023163"/>
    </source>
</evidence>
<dbReference type="Pfam" id="PF00126">
    <property type="entry name" value="HTH_1"/>
    <property type="match status" value="1"/>
</dbReference>
<comment type="caution">
    <text evidence="6">The sequence shown here is derived from an EMBL/GenBank/DDBJ whole genome shotgun (WGS) entry which is preliminary data.</text>
</comment>
<keyword evidence="7" id="KW-1185">Reference proteome</keyword>
<dbReference type="InterPro" id="IPR005119">
    <property type="entry name" value="LysR_subst-bd"/>
</dbReference>
<organism evidence="6 7">
    <name type="scientific">Rhizobium halophytocola</name>
    <dbReference type="NCBI Taxonomy" id="735519"/>
    <lineage>
        <taxon>Bacteria</taxon>
        <taxon>Pseudomonadati</taxon>
        <taxon>Pseudomonadota</taxon>
        <taxon>Alphaproteobacteria</taxon>
        <taxon>Hyphomicrobiales</taxon>
        <taxon>Rhizobiaceae</taxon>
        <taxon>Rhizobium/Agrobacterium group</taxon>
        <taxon>Rhizobium</taxon>
    </lineage>
</organism>
<accession>A0ABS4DSG0</accession>
<evidence type="ECO:0000256" key="1">
    <source>
        <dbReference type="ARBA" id="ARBA00009437"/>
    </source>
</evidence>
<evidence type="ECO:0000259" key="5">
    <source>
        <dbReference type="PROSITE" id="PS50931"/>
    </source>
</evidence>
<dbReference type="InterPro" id="IPR036390">
    <property type="entry name" value="WH_DNA-bd_sf"/>
</dbReference>
<name>A0ABS4DSG0_9HYPH</name>
<dbReference type="SUPFAM" id="SSF53850">
    <property type="entry name" value="Periplasmic binding protein-like II"/>
    <property type="match status" value="1"/>
</dbReference>
<evidence type="ECO:0000313" key="6">
    <source>
        <dbReference type="EMBL" id="MBP1848628.1"/>
    </source>
</evidence>
<feature type="domain" description="HTH lysR-type" evidence="5">
    <location>
        <begin position="13"/>
        <end position="64"/>
    </location>
</feature>
<dbReference type="Gene3D" id="3.40.190.290">
    <property type="match status" value="1"/>
</dbReference>
<dbReference type="InterPro" id="IPR000847">
    <property type="entry name" value="LysR_HTH_N"/>
</dbReference>
<gene>
    <name evidence="6" type="ORF">J2Z17_000045</name>
</gene>
<dbReference type="PROSITE" id="PS50931">
    <property type="entry name" value="HTH_LYSR"/>
    <property type="match status" value="1"/>
</dbReference>
<evidence type="ECO:0000313" key="7">
    <source>
        <dbReference type="Proteomes" id="UP000759443"/>
    </source>
</evidence>
<keyword evidence="2" id="KW-0805">Transcription regulation</keyword>
<dbReference type="RefSeq" id="WP_209941131.1">
    <property type="nucleotide sequence ID" value="NZ_JAGGJU010000001.1"/>
</dbReference>
<dbReference type="PANTHER" id="PTHR30537">
    <property type="entry name" value="HTH-TYPE TRANSCRIPTIONAL REGULATOR"/>
    <property type="match status" value="1"/>
</dbReference>